<comment type="similarity">
    <text evidence="7">Belongs to the SAICAR synthetase family.</text>
</comment>
<dbReference type="EMBL" id="JBBNPS010000007">
    <property type="protein sequence ID" value="MEQ3353456.1"/>
    <property type="molecule type" value="Genomic_DNA"/>
</dbReference>
<evidence type="ECO:0000256" key="1">
    <source>
        <dbReference type="ARBA" id="ARBA00004672"/>
    </source>
</evidence>
<dbReference type="PANTHER" id="PTHR43599:SF3">
    <property type="entry name" value="SI:DKEY-6E2.2"/>
    <property type="match status" value="1"/>
</dbReference>
<comment type="caution">
    <text evidence="9">The sequence shown here is derived from an EMBL/GenBank/DDBJ whole genome shotgun (WGS) entry which is preliminary data.</text>
</comment>
<dbReference type="RefSeq" id="WP_148472086.1">
    <property type="nucleotide sequence ID" value="NZ_JAOQJD010000003.1"/>
</dbReference>
<organism evidence="9 10">
    <name type="scientific">Aedoeadaptatus acetigenes</name>
    <dbReference type="NCBI Taxonomy" id="2981723"/>
    <lineage>
        <taxon>Bacteria</taxon>
        <taxon>Bacillati</taxon>
        <taxon>Bacillota</taxon>
        <taxon>Tissierellia</taxon>
        <taxon>Tissierellales</taxon>
        <taxon>Peptoniphilaceae</taxon>
        <taxon>Aedoeadaptatus</taxon>
    </lineage>
</organism>
<keyword evidence="10" id="KW-1185">Reference proteome</keyword>
<comment type="pathway">
    <text evidence="1 7">Purine metabolism; IMP biosynthesis via de novo pathway; 5-amino-1-(5-phospho-D-ribosyl)imidazole-4-carboxamide from 5-amino-1-(5-phospho-D-ribosyl)imidazole-4-carboxylate: step 1/2.</text>
</comment>
<reference evidence="9 10" key="1">
    <citation type="submission" date="2024-04" db="EMBL/GenBank/DDBJ databases">
        <title>Human intestinal bacterial collection.</title>
        <authorList>
            <person name="Pauvert C."/>
            <person name="Hitch T.C.A."/>
            <person name="Clavel T."/>
        </authorList>
    </citation>
    <scope>NUCLEOTIDE SEQUENCE [LARGE SCALE GENOMIC DNA]</scope>
    <source>
        <strain evidence="9 10">CLA-SR-H026</strain>
    </source>
</reference>
<sequence length="227" mass="25988">MKTIYEGKTKDIRQEDGKTYFYFKDDVTGKDGVFDPGENQVGLSIEGSGRACIAMSKYFFEKFEADKIPTHYISADVDNRLMEIKPAKVFGKGLEVICRFKATGSFIRRYGKYAKDGDDLNRYVEFTLKDDERQDPLINEDALVLLGILKEGEYDRIKELTRSISQVIYDDLKARGLEMYDIKLEFGRLEGSDEVVLIDEVSGGNMRVYKGDEYIEPLRLSEMIVGK</sequence>
<dbReference type="HAMAP" id="MF_00137">
    <property type="entry name" value="SAICAR_synth"/>
    <property type="match status" value="1"/>
</dbReference>
<dbReference type="InterPro" id="IPR028923">
    <property type="entry name" value="SAICAR_synt/ADE2_N"/>
</dbReference>
<evidence type="ECO:0000256" key="5">
    <source>
        <dbReference type="ARBA" id="ARBA00022840"/>
    </source>
</evidence>
<evidence type="ECO:0000256" key="3">
    <source>
        <dbReference type="ARBA" id="ARBA00022741"/>
    </source>
</evidence>
<dbReference type="SUPFAM" id="SSF56104">
    <property type="entry name" value="SAICAR synthase-like"/>
    <property type="match status" value="1"/>
</dbReference>
<proteinExistence type="inferred from homology"/>
<dbReference type="Proteomes" id="UP001481872">
    <property type="component" value="Unassembled WGS sequence"/>
</dbReference>
<protein>
    <recommendedName>
        <fullName evidence="7">Phosphoribosylaminoimidazole-succinocarboxamide synthase</fullName>
        <ecNumber evidence="7">6.3.2.6</ecNumber>
    </recommendedName>
    <alternativeName>
        <fullName evidence="7">SAICAR synthetase</fullName>
    </alternativeName>
</protein>
<dbReference type="Pfam" id="PF01259">
    <property type="entry name" value="SAICAR_synt"/>
    <property type="match status" value="1"/>
</dbReference>
<evidence type="ECO:0000259" key="8">
    <source>
        <dbReference type="Pfam" id="PF01259"/>
    </source>
</evidence>
<keyword evidence="3 7" id="KW-0547">Nucleotide-binding</keyword>
<evidence type="ECO:0000256" key="2">
    <source>
        <dbReference type="ARBA" id="ARBA00022598"/>
    </source>
</evidence>
<keyword evidence="2 7" id="KW-0436">Ligase</keyword>
<evidence type="ECO:0000256" key="7">
    <source>
        <dbReference type="HAMAP-Rule" id="MF_00137"/>
    </source>
</evidence>
<dbReference type="Gene3D" id="3.30.470.20">
    <property type="entry name" value="ATP-grasp fold, B domain"/>
    <property type="match status" value="1"/>
</dbReference>
<comment type="catalytic activity">
    <reaction evidence="6 7">
        <text>5-amino-1-(5-phospho-D-ribosyl)imidazole-4-carboxylate + L-aspartate + ATP = (2S)-2-[5-amino-1-(5-phospho-beta-D-ribosyl)imidazole-4-carboxamido]succinate + ADP + phosphate + 2 H(+)</text>
        <dbReference type="Rhea" id="RHEA:22628"/>
        <dbReference type="ChEBI" id="CHEBI:15378"/>
        <dbReference type="ChEBI" id="CHEBI:29991"/>
        <dbReference type="ChEBI" id="CHEBI:30616"/>
        <dbReference type="ChEBI" id="CHEBI:43474"/>
        <dbReference type="ChEBI" id="CHEBI:58443"/>
        <dbReference type="ChEBI" id="CHEBI:77657"/>
        <dbReference type="ChEBI" id="CHEBI:456216"/>
        <dbReference type="EC" id="6.3.2.6"/>
    </reaction>
</comment>
<name>A0ABV1J7L7_9FIRM</name>
<evidence type="ECO:0000313" key="10">
    <source>
        <dbReference type="Proteomes" id="UP001481872"/>
    </source>
</evidence>
<dbReference type="Gene3D" id="3.30.200.20">
    <property type="entry name" value="Phosphorylase Kinase, domain 1"/>
    <property type="match status" value="1"/>
</dbReference>
<evidence type="ECO:0000256" key="6">
    <source>
        <dbReference type="ARBA" id="ARBA00048475"/>
    </source>
</evidence>
<keyword evidence="4 7" id="KW-0658">Purine biosynthesis</keyword>
<evidence type="ECO:0000313" key="9">
    <source>
        <dbReference type="EMBL" id="MEQ3353456.1"/>
    </source>
</evidence>
<gene>
    <name evidence="7" type="primary">purC</name>
    <name evidence="9" type="ORF">AAA081_03960</name>
</gene>
<dbReference type="PANTHER" id="PTHR43599">
    <property type="entry name" value="MULTIFUNCTIONAL PROTEIN ADE2"/>
    <property type="match status" value="1"/>
</dbReference>
<feature type="domain" description="SAICAR synthetase/ADE2 N-terminal" evidence="8">
    <location>
        <begin position="4"/>
        <end position="214"/>
    </location>
</feature>
<dbReference type="InterPro" id="IPR050089">
    <property type="entry name" value="SAICAR_synthetase"/>
</dbReference>
<evidence type="ECO:0000256" key="4">
    <source>
        <dbReference type="ARBA" id="ARBA00022755"/>
    </source>
</evidence>
<accession>A0ABV1J7L7</accession>
<keyword evidence="5 7" id="KW-0067">ATP-binding</keyword>
<dbReference type="EC" id="6.3.2.6" evidence="7"/>